<sequence length="137" mass="14521">MNVLVATSLSQGTRDDDYHWCVEGELVTIQEPCACDSVHPESGCGCSRGFAGLSSQRATTTARIAEIPGFTVGDYVAALASGLSAQGWDPADAEGLARDQLALIAGWPTDAILERSYDRISIRRRPSAPGFDGPGHR</sequence>
<reference evidence="2 3" key="1">
    <citation type="submission" date="2016-10" db="EMBL/GenBank/DDBJ databases">
        <authorList>
            <person name="de Groot N.N."/>
        </authorList>
    </citation>
    <scope>NUCLEOTIDE SEQUENCE [LARGE SCALE GENOMIC DNA]</scope>
    <source>
        <strain evidence="2 3">CGMCC 1.5382</strain>
    </source>
</reference>
<evidence type="ECO:0000313" key="2">
    <source>
        <dbReference type="EMBL" id="SDK57192.1"/>
    </source>
</evidence>
<organism evidence="2 3">
    <name type="scientific">Cryobacterium psychrotolerans</name>
    <dbReference type="NCBI Taxonomy" id="386301"/>
    <lineage>
        <taxon>Bacteria</taxon>
        <taxon>Bacillati</taxon>
        <taxon>Actinomycetota</taxon>
        <taxon>Actinomycetes</taxon>
        <taxon>Micrococcales</taxon>
        <taxon>Microbacteriaceae</taxon>
        <taxon>Cryobacterium</taxon>
    </lineage>
</organism>
<protein>
    <recommendedName>
        <fullName evidence="1">DUF7715 domain-containing protein</fullName>
    </recommendedName>
</protein>
<dbReference type="InterPro" id="IPR056132">
    <property type="entry name" value="DUF7715"/>
</dbReference>
<keyword evidence="3" id="KW-1185">Reference proteome</keyword>
<dbReference type="Proteomes" id="UP000198701">
    <property type="component" value="Unassembled WGS sequence"/>
</dbReference>
<dbReference type="OrthoDB" id="3476326at2"/>
<dbReference type="Pfam" id="PF24831">
    <property type="entry name" value="DUF7715"/>
    <property type="match status" value="1"/>
</dbReference>
<proteinExistence type="predicted"/>
<evidence type="ECO:0000259" key="1">
    <source>
        <dbReference type="Pfam" id="PF24831"/>
    </source>
</evidence>
<name>A0A1G9CZX5_9MICO</name>
<dbReference type="AlphaFoldDB" id="A0A1G9CZX5"/>
<evidence type="ECO:0000313" key="3">
    <source>
        <dbReference type="Proteomes" id="UP000198701"/>
    </source>
</evidence>
<gene>
    <name evidence="2" type="ORF">SAMN05216282_10824</name>
</gene>
<dbReference type="STRING" id="386301.SAMN05216282_10824"/>
<dbReference type="EMBL" id="FNFU01000008">
    <property type="protein sequence ID" value="SDK57192.1"/>
    <property type="molecule type" value="Genomic_DNA"/>
</dbReference>
<accession>A0A1G9CZX5</accession>
<dbReference type="RefSeq" id="WP_092323263.1">
    <property type="nucleotide sequence ID" value="NZ_FNFU01000008.1"/>
</dbReference>
<feature type="domain" description="DUF7715" evidence="1">
    <location>
        <begin position="1"/>
        <end position="124"/>
    </location>
</feature>